<evidence type="ECO:0000256" key="4">
    <source>
        <dbReference type="ARBA" id="ARBA00023002"/>
    </source>
</evidence>
<dbReference type="GO" id="GO:0005811">
    <property type="term" value="C:lipid droplet"/>
    <property type="evidence" value="ECO:0007669"/>
    <property type="project" value="TreeGrafter"/>
</dbReference>
<dbReference type="Proteomes" id="UP000053820">
    <property type="component" value="Unassembled WGS sequence"/>
</dbReference>
<dbReference type="EMBL" id="KN839905">
    <property type="protein sequence ID" value="KIJ58907.1"/>
    <property type="molecule type" value="Genomic_DNA"/>
</dbReference>
<dbReference type="PANTHER" id="PTHR43647">
    <property type="entry name" value="DEHYDROGENASE"/>
    <property type="match status" value="1"/>
</dbReference>
<evidence type="ECO:0000256" key="6">
    <source>
        <dbReference type="ARBA" id="ARBA00023593"/>
    </source>
</evidence>
<dbReference type="GO" id="GO:0000253">
    <property type="term" value="F:3-beta-hydroxysteroid 3-dehydrogenase (NADP+) activity"/>
    <property type="evidence" value="ECO:0007669"/>
    <property type="project" value="TreeGrafter"/>
</dbReference>
<evidence type="ECO:0000313" key="8">
    <source>
        <dbReference type="Proteomes" id="UP000053820"/>
    </source>
</evidence>
<proteinExistence type="inferred from homology"/>
<sequence>MSFTDPTIIVTGANSGIGFAICHRILIQLCSASVPPDALLTSDTPKKSSRASRSPFAPCGGLILILACRNIDSANEARTRLLSLLAAQVDLARNKNAEKQLEHAERFQKNVKIETYTLDLSSISSTLAFARWVVQTHDYVSHLICNAAVAPFAGLNHLGAIKQFTFQPSKATVTPDYLYERTGEKSVDGLGLVWQTNFFGHYVLYRMLPDLFSKYADKSGVRSRVIWLSTLAASGEGYDADDFQLVKHTHPYEASKYEIEIIAAHLNSIVLSPRADDDDAKFKSRCWHLVVQPGVVATTLDKVNSKGFLAAMRASTLFTARCFGSKNHPSSPYKAAVSASHAVLTELPQETSARPEGPPSGVAFETWGPCKINSRAPMFRKESVSSSEFRGGWNKEEAEKAAALQEKLDMLYASVVKQGAGES</sequence>
<evidence type="ECO:0008006" key="9">
    <source>
        <dbReference type="Google" id="ProtNLM"/>
    </source>
</evidence>
<dbReference type="GO" id="GO:0006694">
    <property type="term" value="P:steroid biosynthetic process"/>
    <property type="evidence" value="ECO:0007669"/>
    <property type="project" value="UniProtKB-KW"/>
</dbReference>
<evidence type="ECO:0000313" key="7">
    <source>
        <dbReference type="EMBL" id="KIJ58907.1"/>
    </source>
</evidence>
<dbReference type="HOGENOM" id="CLU_029944_1_0_1"/>
<reference evidence="7 8" key="1">
    <citation type="submission" date="2014-04" db="EMBL/GenBank/DDBJ databases">
        <title>Evolutionary Origins and Diversification of the Mycorrhizal Mutualists.</title>
        <authorList>
            <consortium name="DOE Joint Genome Institute"/>
            <consortium name="Mycorrhizal Genomics Consortium"/>
            <person name="Kohler A."/>
            <person name="Kuo A."/>
            <person name="Nagy L.G."/>
            <person name="Floudas D."/>
            <person name="Copeland A."/>
            <person name="Barry K.W."/>
            <person name="Cichocki N."/>
            <person name="Veneault-Fourrey C."/>
            <person name="LaButti K."/>
            <person name="Lindquist E.A."/>
            <person name="Lipzen A."/>
            <person name="Lundell T."/>
            <person name="Morin E."/>
            <person name="Murat C."/>
            <person name="Riley R."/>
            <person name="Ohm R."/>
            <person name="Sun H."/>
            <person name="Tunlid A."/>
            <person name="Henrissat B."/>
            <person name="Grigoriev I.V."/>
            <person name="Hibbett D.S."/>
            <person name="Martin F."/>
        </authorList>
    </citation>
    <scope>NUCLEOTIDE SEQUENCE [LARGE SCALE GENOMIC DNA]</scope>
    <source>
        <strain evidence="7 8">MD-312</strain>
    </source>
</reference>
<dbReference type="PANTHER" id="PTHR43647:SF1">
    <property type="entry name" value="3-KETO-STEROID REDUCTASE ERG27"/>
    <property type="match status" value="1"/>
</dbReference>
<keyword evidence="8" id="KW-1185">Reference proteome</keyword>
<protein>
    <recommendedName>
        <fullName evidence="9">3-keto-steroid reductase</fullName>
    </recommendedName>
</protein>
<evidence type="ECO:0000256" key="2">
    <source>
        <dbReference type="ARBA" id="ARBA00022857"/>
    </source>
</evidence>
<evidence type="ECO:0000256" key="1">
    <source>
        <dbReference type="ARBA" id="ARBA00022516"/>
    </source>
</evidence>
<gene>
    <name evidence="7" type="ORF">HYDPIDRAFT_119036</name>
</gene>
<keyword evidence="3" id="KW-0752">Steroid biosynthesis</keyword>
<keyword evidence="4" id="KW-0560">Oxidoreductase</keyword>
<comment type="similarity">
    <text evidence="6">Belongs to the short-chain dehydrogenases/reductases (SDR) family. ERG27 subfamily.</text>
</comment>
<dbReference type="SUPFAM" id="SSF51735">
    <property type="entry name" value="NAD(P)-binding Rossmann-fold domains"/>
    <property type="match status" value="1"/>
</dbReference>
<name>A0A0C9W8B5_9AGAM</name>
<evidence type="ECO:0000256" key="3">
    <source>
        <dbReference type="ARBA" id="ARBA00022955"/>
    </source>
</evidence>
<keyword evidence="2" id="KW-0521">NADP</keyword>
<accession>A0A0C9W8B5</accession>
<dbReference type="AlphaFoldDB" id="A0A0C9W8B5"/>
<keyword evidence="1" id="KW-0444">Lipid biosynthesis</keyword>
<organism evidence="7 8">
    <name type="scientific">Hydnomerulius pinastri MD-312</name>
    <dbReference type="NCBI Taxonomy" id="994086"/>
    <lineage>
        <taxon>Eukaryota</taxon>
        <taxon>Fungi</taxon>
        <taxon>Dikarya</taxon>
        <taxon>Basidiomycota</taxon>
        <taxon>Agaricomycotina</taxon>
        <taxon>Agaricomycetes</taxon>
        <taxon>Agaricomycetidae</taxon>
        <taxon>Boletales</taxon>
        <taxon>Boletales incertae sedis</taxon>
        <taxon>Leucogyrophana</taxon>
    </lineage>
</organism>
<keyword evidence="5" id="KW-0443">Lipid metabolism</keyword>
<dbReference type="OrthoDB" id="9989144at2759"/>
<evidence type="ECO:0000256" key="5">
    <source>
        <dbReference type="ARBA" id="ARBA00023098"/>
    </source>
</evidence>
<dbReference type="Gene3D" id="3.40.50.720">
    <property type="entry name" value="NAD(P)-binding Rossmann-like Domain"/>
    <property type="match status" value="1"/>
</dbReference>
<dbReference type="GO" id="GO:0005741">
    <property type="term" value="C:mitochondrial outer membrane"/>
    <property type="evidence" value="ECO:0007669"/>
    <property type="project" value="TreeGrafter"/>
</dbReference>
<dbReference type="GO" id="GO:0005789">
    <property type="term" value="C:endoplasmic reticulum membrane"/>
    <property type="evidence" value="ECO:0007669"/>
    <property type="project" value="TreeGrafter"/>
</dbReference>
<dbReference type="InterPro" id="IPR051593">
    <property type="entry name" value="Ergosterol_Biosynth_ERG27"/>
</dbReference>
<dbReference type="InterPro" id="IPR036291">
    <property type="entry name" value="NAD(P)-bd_dom_sf"/>
</dbReference>